<dbReference type="EMBL" id="JANFZH010000050">
    <property type="protein sequence ID" value="MCQ4841458.1"/>
    <property type="molecule type" value="Genomic_DNA"/>
</dbReference>
<dbReference type="PANTHER" id="PTHR43649:SF17">
    <property type="entry name" value="ABC TRANSPORTER SOLUTE BINDING PROTEIN-SUGAR TRANSPORT"/>
    <property type="match status" value="1"/>
</dbReference>
<dbReference type="PANTHER" id="PTHR43649">
    <property type="entry name" value="ARABINOSE-BINDING PROTEIN-RELATED"/>
    <property type="match status" value="1"/>
</dbReference>
<feature type="compositionally biased region" description="Low complexity" evidence="1">
    <location>
        <begin position="25"/>
        <end position="54"/>
    </location>
</feature>
<dbReference type="PROSITE" id="PS51257">
    <property type="entry name" value="PROKAR_LIPOPROTEIN"/>
    <property type="match status" value="1"/>
</dbReference>
<keyword evidence="2" id="KW-0732">Signal</keyword>
<evidence type="ECO:0000313" key="5">
    <source>
        <dbReference type="Proteomes" id="UP001524473"/>
    </source>
</evidence>
<keyword evidence="5" id="KW-1185">Reference proteome</keyword>
<evidence type="ECO:0000259" key="3">
    <source>
        <dbReference type="Pfam" id="PF12010"/>
    </source>
</evidence>
<proteinExistence type="predicted"/>
<reference evidence="4 5" key="1">
    <citation type="submission" date="2022-06" db="EMBL/GenBank/DDBJ databases">
        <title>Isolation of gut microbiota from human fecal samples.</title>
        <authorList>
            <person name="Pamer E.G."/>
            <person name="Barat B."/>
            <person name="Waligurski E."/>
            <person name="Medina S."/>
            <person name="Paddock L."/>
            <person name="Mostad J."/>
        </authorList>
    </citation>
    <scope>NUCLEOTIDE SEQUENCE [LARGE SCALE GENOMIC DNA]</scope>
    <source>
        <strain evidence="4 5">DFI.9.73</strain>
    </source>
</reference>
<evidence type="ECO:0000256" key="2">
    <source>
        <dbReference type="SAM" id="SignalP"/>
    </source>
</evidence>
<dbReference type="RefSeq" id="WP_066861973.1">
    <property type="nucleotide sequence ID" value="NZ_CABKVV010000012.1"/>
</dbReference>
<dbReference type="InterPro" id="IPR050490">
    <property type="entry name" value="Bact_solute-bd_prot1"/>
</dbReference>
<feature type="region of interest" description="Disordered" evidence="1">
    <location>
        <begin position="25"/>
        <end position="55"/>
    </location>
</feature>
<evidence type="ECO:0000256" key="1">
    <source>
        <dbReference type="SAM" id="MobiDB-lite"/>
    </source>
</evidence>
<dbReference type="SUPFAM" id="SSF53850">
    <property type="entry name" value="Periplasmic binding protein-like II"/>
    <property type="match status" value="1"/>
</dbReference>
<feature type="chain" id="PRO_5046153385" evidence="2">
    <location>
        <begin position="24"/>
        <end position="525"/>
    </location>
</feature>
<dbReference type="Pfam" id="PF01547">
    <property type="entry name" value="SBP_bac_1"/>
    <property type="match status" value="1"/>
</dbReference>
<accession>A0ABT1S3G0</accession>
<dbReference type="InterPro" id="IPR022627">
    <property type="entry name" value="DUF3502"/>
</dbReference>
<dbReference type="Gene3D" id="3.40.190.10">
    <property type="entry name" value="Periplasmic binding protein-like II"/>
    <property type="match status" value="1"/>
</dbReference>
<dbReference type="Pfam" id="PF12010">
    <property type="entry name" value="DUF3502"/>
    <property type="match status" value="1"/>
</dbReference>
<feature type="signal peptide" evidence="2">
    <location>
        <begin position="1"/>
        <end position="23"/>
    </location>
</feature>
<evidence type="ECO:0000313" key="4">
    <source>
        <dbReference type="EMBL" id="MCQ4841458.1"/>
    </source>
</evidence>
<sequence length="525" mass="58053">MKTKMKRLLAVALCAAMAVSAGACSGADSGSSEKTSSAGSQAVSAAAGSSAPQPMRYVAPGSDWPMQDEVIAKVNEKLQADGVNIEVKLQRIPWDAWDQKTQLMISSGEEFEMLHVMQDKKQVGILYGQGALAPLNELFDSGKYDDLKSKFTDNVWKEVTSQGNILAVPAMSTANQGKSYGDISYRKDVADKLGLKTPTTVDEVIDFAKAIQAELEKETGKKIYAWGGTGRPAEWYLRSLDEDYFYVDTALTLVKVDQDGTVSSWVESEEFKNSCKLYERFNKEGLIHPDSLSLGHEYGSNEILYGRWAIGFDSGMPVENEQQLQKNVPGAEIGVFQLAPEKNDFITFYTYNCNAVPVTSKHPEAALDFLQWLYSDQENHDLFMYGIEGETYNAVGDNRKEKILGEDGKALYQYDEWQIAYQPLRRFEDGMSDRLIALDSRRRDLDEEAVVSVATGFMFDSTPVADAAANLSAEAESLLAPLKCGLVSYDEGFESALSTLKAAGLDEYLAEYDKQFQEFLSGQSK</sequence>
<feature type="domain" description="DUF3502" evidence="3">
    <location>
        <begin position="454"/>
        <end position="520"/>
    </location>
</feature>
<protein>
    <submittedName>
        <fullName evidence="4">Extracellular solute-binding protein</fullName>
    </submittedName>
</protein>
<dbReference type="GeneID" id="90531727"/>
<name>A0ABT1S3G0_9FIRM</name>
<gene>
    <name evidence="4" type="ORF">NE695_16225</name>
</gene>
<dbReference type="InterPro" id="IPR006059">
    <property type="entry name" value="SBP"/>
</dbReference>
<dbReference type="Proteomes" id="UP001524473">
    <property type="component" value="Unassembled WGS sequence"/>
</dbReference>
<comment type="caution">
    <text evidence="4">The sequence shown here is derived from an EMBL/GenBank/DDBJ whole genome shotgun (WGS) entry which is preliminary data.</text>
</comment>
<organism evidence="4 5">
    <name type="scientific">Neglectibacter timonensis</name>
    <dbReference type="NCBI Taxonomy" id="1776382"/>
    <lineage>
        <taxon>Bacteria</taxon>
        <taxon>Bacillati</taxon>
        <taxon>Bacillota</taxon>
        <taxon>Clostridia</taxon>
        <taxon>Eubacteriales</taxon>
        <taxon>Oscillospiraceae</taxon>
        <taxon>Neglectibacter</taxon>
    </lineage>
</organism>